<proteinExistence type="predicted"/>
<dbReference type="AlphaFoldDB" id="A0A2N9ENU0"/>
<dbReference type="EMBL" id="OIVN01000213">
    <property type="protein sequence ID" value="SPC76351.1"/>
    <property type="molecule type" value="Genomic_DNA"/>
</dbReference>
<feature type="region of interest" description="Disordered" evidence="1">
    <location>
        <begin position="1"/>
        <end position="34"/>
    </location>
</feature>
<protein>
    <submittedName>
        <fullName evidence="2">Uncharacterized protein</fullName>
    </submittedName>
</protein>
<sequence>MPAQKRAMEVVEDDLVEHNQSNSHEHKEELEGTI</sequence>
<evidence type="ECO:0000256" key="1">
    <source>
        <dbReference type="SAM" id="MobiDB-lite"/>
    </source>
</evidence>
<organism evidence="2">
    <name type="scientific">Fagus sylvatica</name>
    <name type="common">Beechnut</name>
    <dbReference type="NCBI Taxonomy" id="28930"/>
    <lineage>
        <taxon>Eukaryota</taxon>
        <taxon>Viridiplantae</taxon>
        <taxon>Streptophyta</taxon>
        <taxon>Embryophyta</taxon>
        <taxon>Tracheophyta</taxon>
        <taxon>Spermatophyta</taxon>
        <taxon>Magnoliopsida</taxon>
        <taxon>eudicotyledons</taxon>
        <taxon>Gunneridae</taxon>
        <taxon>Pentapetalae</taxon>
        <taxon>rosids</taxon>
        <taxon>fabids</taxon>
        <taxon>Fagales</taxon>
        <taxon>Fagaceae</taxon>
        <taxon>Fagus</taxon>
    </lineage>
</organism>
<name>A0A2N9ENU0_FAGSY</name>
<accession>A0A2N9ENU0</accession>
<feature type="compositionally biased region" description="Basic and acidic residues" evidence="1">
    <location>
        <begin position="23"/>
        <end position="34"/>
    </location>
</feature>
<evidence type="ECO:0000313" key="2">
    <source>
        <dbReference type="EMBL" id="SPC76351.1"/>
    </source>
</evidence>
<reference evidence="2" key="1">
    <citation type="submission" date="2018-02" db="EMBL/GenBank/DDBJ databases">
        <authorList>
            <person name="Cohen D.B."/>
            <person name="Kent A.D."/>
        </authorList>
    </citation>
    <scope>NUCLEOTIDE SEQUENCE</scope>
</reference>
<gene>
    <name evidence="2" type="ORF">FSB_LOCUS4233</name>
</gene>